<dbReference type="WBParaSite" id="MCU_004946-RA">
    <property type="protein sequence ID" value="MCU_004946-RA"/>
    <property type="gene ID" value="MCU_004946"/>
</dbReference>
<organism evidence="1">
    <name type="scientific">Mesocestoides corti</name>
    <name type="common">Flatworm</name>
    <dbReference type="NCBI Taxonomy" id="53468"/>
    <lineage>
        <taxon>Eukaryota</taxon>
        <taxon>Metazoa</taxon>
        <taxon>Spiralia</taxon>
        <taxon>Lophotrochozoa</taxon>
        <taxon>Platyhelminthes</taxon>
        <taxon>Cestoda</taxon>
        <taxon>Eucestoda</taxon>
        <taxon>Cyclophyllidea</taxon>
        <taxon>Mesocestoididae</taxon>
        <taxon>Mesocestoides</taxon>
    </lineage>
</organism>
<proteinExistence type="predicted"/>
<reference evidence="1" key="1">
    <citation type="submission" date="2019-11" db="UniProtKB">
        <authorList>
            <consortium name="WormBaseParasite"/>
        </authorList>
    </citation>
    <scope>IDENTIFICATION</scope>
</reference>
<sequence>MMQRCLSQRKRCSSLTTRFHVAGDVDPEYNVTITYPTTTPKSHRSTLFSFHLSADKLELIAIPCFIQNGVLMSHRTFGPISFSEVVLQADVIVDARGQLDIRNSRLSFSDSMSYPVEFEKGDYNTVVQMFTAF</sequence>
<name>A0A5K3F577_MESCO</name>
<protein>
    <submittedName>
        <fullName evidence="1">Uncharacterized protein</fullName>
    </submittedName>
</protein>
<accession>A0A5K3F577</accession>
<evidence type="ECO:0000313" key="1">
    <source>
        <dbReference type="WBParaSite" id="MCU_004946-RA"/>
    </source>
</evidence>
<dbReference type="AlphaFoldDB" id="A0A5K3F577"/>